<sequence length="584" mass="64767">MAASRESPVLQHPGDASMEAVSACVPERNLRDLTYREDHLMELLMERGMSRLTDQYWSAIHASHGDGLGDYEYVKQAMARKGLRYDVLNRKTEPGGYFSFVDNETYGMYVPPSSPMVSAPDFQQLIELGSVVPRDTGKLILTRQMYFFERLSNIVDDIITTQPDPRRTGWAAGDLVLRGRRQNMEGKTSLEARLAVLSSNPALLSRDVESWFSSRPELVPDDSGRSLPGDADKHANAAVLDTLHNAVKSAAAWSYVTELLERAESGDADSYYRGLLLQEISNVCHYEFAGGQSALRRHVSKGSKWFRRVPDACDAAGNVRTTVSGRVEGLAGSDPQLYYVLRLCHQDTTAAKAGDWLEKLSDLHKAQPAERERISEAELGALAELSSIVGYIRDMSFTMSLPPLWTRGELKKDLDLGDYAVPASKLSEPGAAEGALDALNRFVVDKAGTKLGFLYEDLIDDCFSFVQKQYEENRTKPRNQRPPLPMPARKPREMLVEQRRAQFHGATRATALSDYEIAPRRFKGPAAATEDTAGMEAFQVSPATAEVFGALFGQTEPVSWRAFKDAMVELEFSVLSKDGLVFTG</sequence>
<protein>
    <submittedName>
        <fullName evidence="1">Ipa protein</fullName>
    </submittedName>
</protein>
<dbReference type="EMBL" id="WIGN01000368">
    <property type="protein sequence ID" value="KAF6796464.1"/>
    <property type="molecule type" value="Genomic_DNA"/>
</dbReference>
<name>A0A8H6MLP9_9PEZI</name>
<reference evidence="1 2" key="1">
    <citation type="journal article" date="2020" name="Phytopathology">
        <title>Genome Sequence Resources of Colletotrichum truncatum, C. plurivorum, C. musicola, and C. sojae: Four Species Pathogenic to Soybean (Glycine max).</title>
        <authorList>
            <person name="Rogerio F."/>
            <person name="Boufleur T.R."/>
            <person name="Ciampi-Guillardi M."/>
            <person name="Sukno S.A."/>
            <person name="Thon M.R."/>
            <person name="Massola Junior N.S."/>
            <person name="Baroncelli R."/>
        </authorList>
    </citation>
    <scope>NUCLEOTIDE SEQUENCE [LARGE SCALE GENOMIC DNA]</scope>
    <source>
        <strain evidence="1 2">LFN0009</strain>
    </source>
</reference>
<dbReference type="AlphaFoldDB" id="A0A8H6MLP9"/>
<dbReference type="PANTHER" id="PTHR40788:SF1">
    <property type="entry name" value="IPA PROTEIN"/>
    <property type="match status" value="1"/>
</dbReference>
<comment type="caution">
    <text evidence="1">The sequence shown here is derived from an EMBL/GenBank/DDBJ whole genome shotgun (WGS) entry which is preliminary data.</text>
</comment>
<evidence type="ECO:0000313" key="2">
    <source>
        <dbReference type="Proteomes" id="UP000652219"/>
    </source>
</evidence>
<organism evidence="1 2">
    <name type="scientific">Colletotrichum sojae</name>
    <dbReference type="NCBI Taxonomy" id="2175907"/>
    <lineage>
        <taxon>Eukaryota</taxon>
        <taxon>Fungi</taxon>
        <taxon>Dikarya</taxon>
        <taxon>Ascomycota</taxon>
        <taxon>Pezizomycotina</taxon>
        <taxon>Sordariomycetes</taxon>
        <taxon>Hypocreomycetidae</taxon>
        <taxon>Glomerellales</taxon>
        <taxon>Glomerellaceae</taxon>
        <taxon>Colletotrichum</taxon>
        <taxon>Colletotrichum orchidearum species complex</taxon>
    </lineage>
</organism>
<accession>A0A8H6MLP9</accession>
<evidence type="ECO:0000313" key="1">
    <source>
        <dbReference type="EMBL" id="KAF6796464.1"/>
    </source>
</evidence>
<keyword evidence="2" id="KW-1185">Reference proteome</keyword>
<dbReference type="PANTHER" id="PTHR40788">
    <property type="entry name" value="CLR5 DOMAIN-CONTAINING PROTEIN-RELATED"/>
    <property type="match status" value="1"/>
</dbReference>
<gene>
    <name evidence="1" type="ORF">CSOJ01_13155</name>
</gene>
<dbReference type="Proteomes" id="UP000652219">
    <property type="component" value="Unassembled WGS sequence"/>
</dbReference>
<proteinExistence type="predicted"/>